<gene>
    <name evidence="3" type="ORF">IEO70_16380</name>
</gene>
<evidence type="ECO:0000313" key="4">
    <source>
        <dbReference type="Proteomes" id="UP000602076"/>
    </source>
</evidence>
<feature type="transmembrane region" description="Helical" evidence="1">
    <location>
        <begin position="17"/>
        <end position="36"/>
    </location>
</feature>
<feature type="transmembrane region" description="Helical" evidence="1">
    <location>
        <begin position="64"/>
        <end position="83"/>
    </location>
</feature>
<feature type="domain" description="DUF1648" evidence="2">
    <location>
        <begin position="27"/>
        <end position="70"/>
    </location>
</feature>
<dbReference type="EMBL" id="JACXSI010000047">
    <property type="protein sequence ID" value="MBD3109917.1"/>
    <property type="molecule type" value="Genomic_DNA"/>
</dbReference>
<organism evidence="3 4">
    <name type="scientific">Peribacillus faecalis</name>
    <dbReference type="NCBI Taxonomy" id="2772559"/>
    <lineage>
        <taxon>Bacteria</taxon>
        <taxon>Bacillati</taxon>
        <taxon>Bacillota</taxon>
        <taxon>Bacilli</taxon>
        <taxon>Bacillales</taxon>
        <taxon>Bacillaceae</taxon>
        <taxon>Peribacillus</taxon>
    </lineage>
</organism>
<comment type="caution">
    <text evidence="3">The sequence shown here is derived from an EMBL/GenBank/DDBJ whole genome shotgun (WGS) entry which is preliminary data.</text>
</comment>
<dbReference type="RefSeq" id="WP_190999454.1">
    <property type="nucleotide sequence ID" value="NZ_JACXSI010000047.1"/>
</dbReference>
<protein>
    <submittedName>
        <fullName evidence="3">DUF1648 domain-containing protein</fullName>
    </submittedName>
</protein>
<reference evidence="3" key="1">
    <citation type="submission" date="2020-09" db="EMBL/GenBank/DDBJ databases">
        <title>Bacillus faecalis sp. nov., a moderately halophilic bacterium isolated from cow faeces.</title>
        <authorList>
            <person name="Jiang L."/>
            <person name="Lee J."/>
        </authorList>
    </citation>
    <scope>NUCLEOTIDE SEQUENCE</scope>
    <source>
        <strain evidence="3">AGMB 02131</strain>
    </source>
</reference>
<keyword evidence="1" id="KW-1133">Transmembrane helix</keyword>
<evidence type="ECO:0000256" key="1">
    <source>
        <dbReference type="SAM" id="Phobius"/>
    </source>
</evidence>
<feature type="transmembrane region" description="Helical" evidence="1">
    <location>
        <begin position="116"/>
        <end position="133"/>
    </location>
</feature>
<proteinExistence type="predicted"/>
<keyword evidence="1" id="KW-0812">Transmembrane</keyword>
<accession>A0A927D0B5</accession>
<sequence length="166" mass="18553">MYTDRPKLQLPKTKIEWLFDSIGIGFYVVSVIYLLFSWGSLPEQVPGHYNAAGEVDRWGSKYEILVLPLVGGFSGMTTFFIEIKPHIHNYPARLNETNAHAFYLNSRKLANTVKNGMLIVFALLTIQTVRIALGDATSIGGWFLPFTLVITLGPIIPALIVQSKIK</sequence>
<name>A0A927D0B5_9BACI</name>
<evidence type="ECO:0000259" key="2">
    <source>
        <dbReference type="Pfam" id="PF07853"/>
    </source>
</evidence>
<evidence type="ECO:0000313" key="3">
    <source>
        <dbReference type="EMBL" id="MBD3109917.1"/>
    </source>
</evidence>
<dbReference type="InterPro" id="IPR012867">
    <property type="entry name" value="DUF1648"/>
</dbReference>
<dbReference type="Proteomes" id="UP000602076">
    <property type="component" value="Unassembled WGS sequence"/>
</dbReference>
<keyword evidence="1" id="KW-0472">Membrane</keyword>
<keyword evidence="4" id="KW-1185">Reference proteome</keyword>
<dbReference type="Pfam" id="PF07853">
    <property type="entry name" value="DUF1648"/>
    <property type="match status" value="1"/>
</dbReference>
<feature type="transmembrane region" description="Helical" evidence="1">
    <location>
        <begin position="139"/>
        <end position="161"/>
    </location>
</feature>
<dbReference type="AlphaFoldDB" id="A0A927D0B5"/>